<dbReference type="Proteomes" id="UP000219559">
    <property type="component" value="Unassembled WGS sequence"/>
</dbReference>
<dbReference type="EMBL" id="NBWU01000001">
    <property type="protein sequence ID" value="PCE66256.1"/>
    <property type="molecule type" value="Genomic_DNA"/>
</dbReference>
<reference evidence="1 2" key="1">
    <citation type="submission" date="2017-04" db="EMBL/GenBank/DDBJ databases">
        <title>A new member of the family Flavobacteriaceae isolated from ascidians.</title>
        <authorList>
            <person name="Chen L."/>
        </authorList>
    </citation>
    <scope>NUCLEOTIDE SEQUENCE [LARGE SCALE GENOMIC DNA]</scope>
    <source>
        <strain evidence="1 2">HQA918</strain>
    </source>
</reference>
<gene>
    <name evidence="1" type="ORF">B7P33_02860</name>
</gene>
<dbReference type="PROSITE" id="PS51257">
    <property type="entry name" value="PROKAR_LIPOPROTEIN"/>
    <property type="match status" value="1"/>
</dbReference>
<organism evidence="1 2">
    <name type="scientific">Sediminicola luteus</name>
    <dbReference type="NCBI Taxonomy" id="319238"/>
    <lineage>
        <taxon>Bacteria</taxon>
        <taxon>Pseudomonadati</taxon>
        <taxon>Bacteroidota</taxon>
        <taxon>Flavobacteriia</taxon>
        <taxon>Flavobacteriales</taxon>
        <taxon>Flavobacteriaceae</taxon>
        <taxon>Sediminicola</taxon>
    </lineage>
</organism>
<name>A0A2A4GE45_9FLAO</name>
<sequence>MRLFYTTLFLGVLFACQPHKTTEVTHYRYASSMVFRETPFADITPAKSIDSAVTMNINHFQLKYDGQNRLTELKYRLGHTPKAHYERFIRAPWITFEYLGQKEIRRFYNEYGHRTLVSGNVYETHIDWDGQGHRKSLVFLGLNGERVENDFGIAKYKWTQGSDGSVVEKRYDLNGKLVRNRPGFGYMITRFEYNSQDLLYQMTNMGHTGEQPSPDEAGVVYTQIGYDTHGRFSQWLNLDYNGRPIKGMSEIAQIKYIPSEYSGEGEAEFIDENGNPQFTRWGAHRVVYQFDKHGNEVLRQFKGLKNEAINVNNGIGQIKTQWNPSGTQTLHRAYYDKDDNPIGVGDHNLHQFETELNGNGKPITITSKDLNGRAVINPSTAYATEKRLYDDQGRLIERLFLDSEGQPIDHAVWQIAQIKYSYYAEHGLKAVNYFDAKGQSRKPQWNPAH</sequence>
<accession>A0A2A4GE45</accession>
<proteinExistence type="predicted"/>
<dbReference type="AlphaFoldDB" id="A0A2A4GE45"/>
<protein>
    <submittedName>
        <fullName evidence="1">Uncharacterized protein</fullName>
    </submittedName>
</protein>
<keyword evidence="2" id="KW-1185">Reference proteome</keyword>
<dbReference type="RefSeq" id="WP_097441777.1">
    <property type="nucleotide sequence ID" value="NZ_NBWU01000001.1"/>
</dbReference>
<evidence type="ECO:0000313" key="2">
    <source>
        <dbReference type="Proteomes" id="UP000219559"/>
    </source>
</evidence>
<dbReference type="OrthoDB" id="5732224at2"/>
<evidence type="ECO:0000313" key="1">
    <source>
        <dbReference type="EMBL" id="PCE66256.1"/>
    </source>
</evidence>
<comment type="caution">
    <text evidence="1">The sequence shown here is derived from an EMBL/GenBank/DDBJ whole genome shotgun (WGS) entry which is preliminary data.</text>
</comment>